<evidence type="ECO:0000259" key="5">
    <source>
        <dbReference type="PROSITE" id="PS01124"/>
    </source>
</evidence>
<accession>W7XUN8</accession>
<sequence length="370" mass="43917">MIEAFTHINLAQSLFAMILILTKRPLNIIDKILAGWLILLFLLFLWNLVRLQLTNDLINNWMFRALVLQLFPTLLFLYIRYLTSGKNKFQTQDLWHFSIFGALFIAMLFLVVKQPIYIDTTDFIRSFKVFPIIFGCVFILTFIFYGYRTIKLMNLYISKRDEYFSFHSSNVNLEWIRKLVYAFYIYFGVLILVGVTIQFVSLFIDLSIIFTFCNTIFIYILSFHGYKQRYLLEMPKLEKGSSVPYKKSGLKEKDARQLEKSILFLMDRQKIWLNPEVAVSDISSELKVPQHHITQVLNKGLKKNFYTLINEYRTNEVIRLFQEEKYEKWDLISIAFEAGFNSKSSFNSFFKKYTGKTPSEYRKNLMGKQK</sequence>
<evidence type="ECO:0000256" key="3">
    <source>
        <dbReference type="ARBA" id="ARBA00023163"/>
    </source>
</evidence>
<dbReference type="PANTHER" id="PTHR43280:SF29">
    <property type="entry name" value="ARAC-FAMILY TRANSCRIPTIONAL REGULATOR"/>
    <property type="match status" value="1"/>
</dbReference>
<organism evidence="6 7">
    <name type="scientific">Saccharicrinis fermentans DSM 9555 = JCM 21142</name>
    <dbReference type="NCBI Taxonomy" id="869213"/>
    <lineage>
        <taxon>Bacteria</taxon>
        <taxon>Pseudomonadati</taxon>
        <taxon>Bacteroidota</taxon>
        <taxon>Bacteroidia</taxon>
        <taxon>Marinilabiliales</taxon>
        <taxon>Marinilabiliaceae</taxon>
        <taxon>Saccharicrinis</taxon>
    </lineage>
</organism>
<dbReference type="GO" id="GO:0043565">
    <property type="term" value="F:sequence-specific DNA binding"/>
    <property type="evidence" value="ECO:0007669"/>
    <property type="project" value="InterPro"/>
</dbReference>
<feature type="transmembrane region" description="Helical" evidence="4">
    <location>
        <begin position="61"/>
        <end position="82"/>
    </location>
</feature>
<dbReference type="GO" id="GO:0003700">
    <property type="term" value="F:DNA-binding transcription factor activity"/>
    <property type="evidence" value="ECO:0007669"/>
    <property type="project" value="InterPro"/>
</dbReference>
<feature type="transmembrane region" description="Helical" evidence="4">
    <location>
        <begin position="132"/>
        <end position="150"/>
    </location>
</feature>
<dbReference type="InterPro" id="IPR009057">
    <property type="entry name" value="Homeodomain-like_sf"/>
</dbReference>
<dbReference type="PANTHER" id="PTHR43280">
    <property type="entry name" value="ARAC-FAMILY TRANSCRIPTIONAL REGULATOR"/>
    <property type="match status" value="1"/>
</dbReference>
<reference evidence="6 7" key="1">
    <citation type="journal article" date="2014" name="Genome Announc.">
        <title>Draft Genome Sequence of Cytophaga fermentans JCM 21142T, a Facultative Anaerobe Isolated from Marine Mud.</title>
        <authorList>
            <person name="Starns D."/>
            <person name="Oshima K."/>
            <person name="Suda W."/>
            <person name="Iino T."/>
            <person name="Yuki M."/>
            <person name="Inoue J."/>
            <person name="Kitamura K."/>
            <person name="Iida T."/>
            <person name="Darby A."/>
            <person name="Hattori M."/>
            <person name="Ohkuma M."/>
        </authorList>
    </citation>
    <scope>NUCLEOTIDE SEQUENCE [LARGE SCALE GENOMIC DNA]</scope>
    <source>
        <strain evidence="6 7">JCM 21142</strain>
    </source>
</reference>
<name>W7XUN8_9BACT</name>
<feature type="transmembrane region" description="Helical" evidence="4">
    <location>
        <begin position="179"/>
        <end position="200"/>
    </location>
</feature>
<dbReference type="Proteomes" id="UP000019402">
    <property type="component" value="Unassembled WGS sequence"/>
</dbReference>
<evidence type="ECO:0000313" key="7">
    <source>
        <dbReference type="Proteomes" id="UP000019402"/>
    </source>
</evidence>
<dbReference type="SMART" id="SM00342">
    <property type="entry name" value="HTH_ARAC"/>
    <property type="match status" value="1"/>
</dbReference>
<evidence type="ECO:0000256" key="4">
    <source>
        <dbReference type="SAM" id="Phobius"/>
    </source>
</evidence>
<keyword evidence="1" id="KW-0805">Transcription regulation</keyword>
<keyword evidence="4" id="KW-0812">Transmembrane</keyword>
<proteinExistence type="predicted"/>
<dbReference type="STRING" id="869213.GCA_000517085_03638"/>
<dbReference type="InterPro" id="IPR018060">
    <property type="entry name" value="HTH_AraC"/>
</dbReference>
<feature type="transmembrane region" description="Helical" evidence="4">
    <location>
        <begin position="33"/>
        <end position="49"/>
    </location>
</feature>
<evidence type="ECO:0000256" key="1">
    <source>
        <dbReference type="ARBA" id="ARBA00023015"/>
    </source>
</evidence>
<dbReference type="eggNOG" id="COG2207">
    <property type="taxonomic scope" value="Bacteria"/>
</dbReference>
<keyword evidence="2 6" id="KW-0238">DNA-binding</keyword>
<dbReference type="PRINTS" id="PR00032">
    <property type="entry name" value="HTHARAC"/>
</dbReference>
<dbReference type="Pfam" id="PF12833">
    <property type="entry name" value="HTH_18"/>
    <property type="match status" value="1"/>
</dbReference>
<gene>
    <name evidence="6" type="ORF">JCM21142_361</name>
</gene>
<dbReference type="Gene3D" id="1.10.10.60">
    <property type="entry name" value="Homeodomain-like"/>
    <property type="match status" value="1"/>
</dbReference>
<dbReference type="EMBL" id="BAMD01000003">
    <property type="protein sequence ID" value="GAF01745.1"/>
    <property type="molecule type" value="Genomic_DNA"/>
</dbReference>
<dbReference type="AlphaFoldDB" id="W7XUN8"/>
<keyword evidence="4" id="KW-1133">Transmembrane helix</keyword>
<protein>
    <submittedName>
        <fullName evidence="6">DNA-binding transcriptional regulator ChbR</fullName>
    </submittedName>
</protein>
<dbReference type="PROSITE" id="PS01124">
    <property type="entry name" value="HTH_ARAC_FAMILY_2"/>
    <property type="match status" value="1"/>
</dbReference>
<evidence type="ECO:0000313" key="6">
    <source>
        <dbReference type="EMBL" id="GAF01745.1"/>
    </source>
</evidence>
<feature type="transmembrane region" description="Helical" evidence="4">
    <location>
        <begin position="206"/>
        <end position="226"/>
    </location>
</feature>
<dbReference type="InterPro" id="IPR020449">
    <property type="entry name" value="Tscrpt_reg_AraC-type_HTH"/>
</dbReference>
<keyword evidence="7" id="KW-1185">Reference proteome</keyword>
<feature type="transmembrane region" description="Helical" evidence="4">
    <location>
        <begin position="94"/>
        <end position="112"/>
    </location>
</feature>
<feature type="domain" description="HTH araC/xylS-type" evidence="5">
    <location>
        <begin position="259"/>
        <end position="364"/>
    </location>
</feature>
<evidence type="ECO:0000256" key="2">
    <source>
        <dbReference type="ARBA" id="ARBA00023125"/>
    </source>
</evidence>
<keyword evidence="4" id="KW-0472">Membrane</keyword>
<keyword evidence="3" id="KW-0804">Transcription</keyword>
<dbReference type="SUPFAM" id="SSF46689">
    <property type="entry name" value="Homeodomain-like"/>
    <property type="match status" value="1"/>
</dbReference>
<comment type="caution">
    <text evidence="6">The sequence shown here is derived from an EMBL/GenBank/DDBJ whole genome shotgun (WGS) entry which is preliminary data.</text>
</comment>